<evidence type="ECO:0000256" key="1">
    <source>
        <dbReference type="ARBA" id="ARBA00010457"/>
    </source>
</evidence>
<evidence type="ECO:0000313" key="5">
    <source>
        <dbReference type="EMBL" id="PRY94978.1"/>
    </source>
</evidence>
<dbReference type="GO" id="GO:0005507">
    <property type="term" value="F:copper ion binding"/>
    <property type="evidence" value="ECO:0007669"/>
    <property type="project" value="InterPro"/>
</dbReference>
<comment type="cofactor">
    <cofactor evidence="2">
        <name>Zn(2+)</name>
        <dbReference type="ChEBI" id="CHEBI:29105"/>
    </cofactor>
    <text evidence="2">Binds 1 zinc ion per subunit.</text>
</comment>
<dbReference type="SUPFAM" id="SSF49329">
    <property type="entry name" value="Cu,Zn superoxide dismutase-like"/>
    <property type="match status" value="1"/>
</dbReference>
<keyword evidence="6" id="KW-1185">Reference proteome</keyword>
<protein>
    <recommendedName>
        <fullName evidence="2">Superoxide dismutase [Cu-Zn]</fullName>
        <ecNumber evidence="2">1.15.1.1</ecNumber>
    </recommendedName>
</protein>
<dbReference type="Proteomes" id="UP000238801">
    <property type="component" value="Unassembled WGS sequence"/>
</dbReference>
<organism evidence="5 6">
    <name type="scientific">Hasllibacter halocynthiae</name>
    <dbReference type="NCBI Taxonomy" id="595589"/>
    <lineage>
        <taxon>Bacteria</taxon>
        <taxon>Pseudomonadati</taxon>
        <taxon>Pseudomonadota</taxon>
        <taxon>Alphaproteobacteria</taxon>
        <taxon>Rhodobacterales</taxon>
        <taxon>Roseobacteraceae</taxon>
        <taxon>Hasllibacter</taxon>
    </lineage>
</organism>
<comment type="function">
    <text evidence="2">Destroys radicals which are normally produced within the cells and which are toxic to biological systems.</text>
</comment>
<dbReference type="RefSeq" id="WP_106159419.1">
    <property type="nucleotide sequence ID" value="NZ_PVTT01000001.1"/>
</dbReference>
<comment type="similarity">
    <text evidence="1 2">Belongs to the Cu-Zn superoxide dismutase family.</text>
</comment>
<feature type="signal peptide" evidence="3">
    <location>
        <begin position="1"/>
        <end position="19"/>
    </location>
</feature>
<dbReference type="InterPro" id="IPR036423">
    <property type="entry name" value="SOD-like_Cu/Zn_dom_sf"/>
</dbReference>
<keyword evidence="3" id="KW-0732">Signal</keyword>
<dbReference type="AlphaFoldDB" id="A0A2T0X7R4"/>
<dbReference type="OrthoDB" id="5431326at2"/>
<evidence type="ECO:0000256" key="2">
    <source>
        <dbReference type="RuleBase" id="RU000393"/>
    </source>
</evidence>
<dbReference type="InterPro" id="IPR018152">
    <property type="entry name" value="SOD_Cu/Zn_BS"/>
</dbReference>
<comment type="caution">
    <text evidence="5">The sequence shown here is derived from an EMBL/GenBank/DDBJ whole genome shotgun (WGS) entry which is preliminary data.</text>
</comment>
<sequence length="173" mass="18153">MRSTILVAALAAFPLTTLAQNPDADVPTAVAVVQDRDGNEIGNVRFLESPSGYLQVIVQLEGLDAGVNAAHLHETGECEGDFSSAGGHIAGDKEHGIFAENGPHPGDLPNVHIQEDGVVAAEFFTDRIDIATMMDDDGSAFILHNQSDDYTSQPAGNAGDRIACGVVRDAVED</sequence>
<evidence type="ECO:0000256" key="3">
    <source>
        <dbReference type="SAM" id="SignalP"/>
    </source>
</evidence>
<keyword evidence="2" id="KW-0862">Zinc</keyword>
<evidence type="ECO:0000313" key="6">
    <source>
        <dbReference type="Proteomes" id="UP000238801"/>
    </source>
</evidence>
<feature type="domain" description="Superoxide dismutase copper/zinc binding" evidence="4">
    <location>
        <begin position="42"/>
        <end position="167"/>
    </location>
</feature>
<accession>A0A2T0X7R4</accession>
<dbReference type="Pfam" id="PF00080">
    <property type="entry name" value="Sod_Cu"/>
    <property type="match status" value="1"/>
</dbReference>
<dbReference type="PANTHER" id="PTHR10003">
    <property type="entry name" value="SUPEROXIDE DISMUTASE CU-ZN -RELATED"/>
    <property type="match status" value="1"/>
</dbReference>
<dbReference type="EC" id="1.15.1.1" evidence="2"/>
<feature type="chain" id="PRO_5015419508" description="Superoxide dismutase [Cu-Zn]" evidence="3">
    <location>
        <begin position="20"/>
        <end position="173"/>
    </location>
</feature>
<keyword evidence="2" id="KW-0479">Metal-binding</keyword>
<comment type="catalytic activity">
    <reaction evidence="2">
        <text>2 superoxide + 2 H(+) = H2O2 + O2</text>
        <dbReference type="Rhea" id="RHEA:20696"/>
        <dbReference type="ChEBI" id="CHEBI:15378"/>
        <dbReference type="ChEBI" id="CHEBI:15379"/>
        <dbReference type="ChEBI" id="CHEBI:16240"/>
        <dbReference type="ChEBI" id="CHEBI:18421"/>
        <dbReference type="EC" id="1.15.1.1"/>
    </reaction>
</comment>
<keyword evidence="2" id="KW-0186">Copper</keyword>
<proteinExistence type="inferred from homology"/>
<dbReference type="Gene3D" id="2.60.40.200">
    <property type="entry name" value="Superoxide dismutase, copper/zinc binding domain"/>
    <property type="match status" value="1"/>
</dbReference>
<name>A0A2T0X7R4_9RHOB</name>
<keyword evidence="2" id="KW-0560">Oxidoreductase</keyword>
<dbReference type="InterPro" id="IPR001424">
    <property type="entry name" value="SOD_Cu_Zn_dom"/>
</dbReference>
<comment type="cofactor">
    <cofactor evidence="2">
        <name>Cu cation</name>
        <dbReference type="ChEBI" id="CHEBI:23378"/>
    </cofactor>
    <text evidence="2">Binds 1 copper ion per subunit.</text>
</comment>
<reference evidence="5 6" key="1">
    <citation type="submission" date="2018-03" db="EMBL/GenBank/DDBJ databases">
        <title>Genomic Encyclopedia of Archaeal and Bacterial Type Strains, Phase II (KMG-II): from individual species to whole genera.</title>
        <authorList>
            <person name="Goeker M."/>
        </authorList>
    </citation>
    <scope>NUCLEOTIDE SEQUENCE [LARGE SCALE GENOMIC DNA]</scope>
    <source>
        <strain evidence="5 6">DSM 29318</strain>
    </source>
</reference>
<dbReference type="InterPro" id="IPR024134">
    <property type="entry name" value="SOD_Cu/Zn_/chaperone"/>
</dbReference>
<dbReference type="EMBL" id="PVTT01000001">
    <property type="protein sequence ID" value="PRY94978.1"/>
    <property type="molecule type" value="Genomic_DNA"/>
</dbReference>
<dbReference type="PROSITE" id="PS00332">
    <property type="entry name" value="SOD_CU_ZN_2"/>
    <property type="match status" value="1"/>
</dbReference>
<dbReference type="GO" id="GO:0004784">
    <property type="term" value="F:superoxide dismutase activity"/>
    <property type="evidence" value="ECO:0007669"/>
    <property type="project" value="UniProtKB-EC"/>
</dbReference>
<evidence type="ECO:0000259" key="4">
    <source>
        <dbReference type="Pfam" id="PF00080"/>
    </source>
</evidence>
<gene>
    <name evidence="5" type="ORF">BCF33_0589</name>
</gene>